<feature type="region of interest" description="Disordered" evidence="11">
    <location>
        <begin position="1014"/>
        <end position="1138"/>
    </location>
</feature>
<feature type="compositionally biased region" description="Polar residues" evidence="11">
    <location>
        <begin position="1015"/>
        <end position="1030"/>
    </location>
</feature>
<feature type="compositionally biased region" description="Polar residues" evidence="11">
    <location>
        <begin position="693"/>
        <end position="703"/>
    </location>
</feature>
<dbReference type="PROSITE" id="PS00108">
    <property type="entry name" value="PROTEIN_KINASE_ST"/>
    <property type="match status" value="1"/>
</dbReference>
<dbReference type="PANTHER" id="PTHR48012">
    <property type="entry name" value="STERILE20-LIKE KINASE, ISOFORM B-RELATED"/>
    <property type="match status" value="1"/>
</dbReference>
<dbReference type="EMBL" id="JANBUO010000220">
    <property type="protein sequence ID" value="KAJ2806156.1"/>
    <property type="molecule type" value="Genomic_DNA"/>
</dbReference>
<organism evidence="13 14">
    <name type="scientific">Coemansia guatemalensis</name>
    <dbReference type="NCBI Taxonomy" id="2761395"/>
    <lineage>
        <taxon>Eukaryota</taxon>
        <taxon>Fungi</taxon>
        <taxon>Fungi incertae sedis</taxon>
        <taxon>Zoopagomycota</taxon>
        <taxon>Kickxellomycotina</taxon>
        <taxon>Kickxellomycetes</taxon>
        <taxon>Kickxellales</taxon>
        <taxon>Kickxellaceae</taxon>
        <taxon>Coemansia</taxon>
    </lineage>
</organism>
<comment type="similarity">
    <text evidence="1">Belongs to the protein kinase superfamily. STE Ser/Thr protein kinase family. STE20 subfamily.</text>
</comment>
<protein>
    <recommendedName>
        <fullName evidence="2">non-specific serine/threonine protein kinase</fullName>
        <ecNumber evidence="2">2.7.11.1</ecNumber>
    </recommendedName>
</protein>
<dbReference type="SMART" id="SM00220">
    <property type="entry name" value="S_TKc"/>
    <property type="match status" value="1"/>
</dbReference>
<feature type="region of interest" description="Disordered" evidence="11">
    <location>
        <begin position="639"/>
        <end position="669"/>
    </location>
</feature>
<dbReference type="GO" id="GO:0005524">
    <property type="term" value="F:ATP binding"/>
    <property type="evidence" value="ECO:0007669"/>
    <property type="project" value="UniProtKB-UniRule"/>
</dbReference>
<evidence type="ECO:0000313" key="14">
    <source>
        <dbReference type="Proteomes" id="UP001140094"/>
    </source>
</evidence>
<keyword evidence="3" id="KW-0723">Serine/threonine-protein kinase</keyword>
<dbReference type="PANTHER" id="PTHR48012:SF21">
    <property type="entry name" value="PH DOMAIN-CONTAINING PROTEIN"/>
    <property type="match status" value="1"/>
</dbReference>
<keyword evidence="4" id="KW-0808">Transferase</keyword>
<dbReference type="GO" id="GO:0005737">
    <property type="term" value="C:cytoplasm"/>
    <property type="evidence" value="ECO:0007669"/>
    <property type="project" value="TreeGrafter"/>
</dbReference>
<feature type="compositionally biased region" description="Polar residues" evidence="11">
    <location>
        <begin position="330"/>
        <end position="343"/>
    </location>
</feature>
<feature type="region of interest" description="Disordered" evidence="11">
    <location>
        <begin position="865"/>
        <end position="929"/>
    </location>
</feature>
<evidence type="ECO:0000256" key="11">
    <source>
        <dbReference type="SAM" id="MobiDB-lite"/>
    </source>
</evidence>
<evidence type="ECO:0000256" key="9">
    <source>
        <dbReference type="ARBA" id="ARBA00048679"/>
    </source>
</evidence>
<comment type="caution">
    <text evidence="13">The sequence shown here is derived from an EMBL/GenBank/DDBJ whole genome shotgun (WGS) entry which is preliminary data.</text>
</comment>
<evidence type="ECO:0000256" key="3">
    <source>
        <dbReference type="ARBA" id="ARBA00022527"/>
    </source>
</evidence>
<name>A0A9W8HWP5_9FUNG</name>
<dbReference type="SUPFAM" id="SSF56112">
    <property type="entry name" value="Protein kinase-like (PK-like)"/>
    <property type="match status" value="1"/>
</dbReference>
<dbReference type="FunFam" id="1.10.510.10:FF:000499">
    <property type="entry name" value="Serine/threonine-protein kinase KIC1"/>
    <property type="match status" value="1"/>
</dbReference>
<dbReference type="Pfam" id="PF00069">
    <property type="entry name" value="Pkinase"/>
    <property type="match status" value="1"/>
</dbReference>
<keyword evidence="6 13" id="KW-0418">Kinase</keyword>
<feature type="domain" description="Protein kinase" evidence="12">
    <location>
        <begin position="10"/>
        <end position="261"/>
    </location>
</feature>
<feature type="compositionally biased region" description="Polar residues" evidence="11">
    <location>
        <begin position="1046"/>
        <end position="1059"/>
    </location>
</feature>
<dbReference type="EC" id="2.7.11.1" evidence="2"/>
<sequence length="1201" mass="129222">MNLPLTARRYEKKELVGRGAYGVVYRGRDTETNRTVAIKILNLDNEESFSDMQREINLLSQLHSAHIAQYYGSFIESSRMWIIMEYASGGSIHKLMQAGPVEDKYTASIMYGVLLALDYLHTSGIMHRDIKAANILVTNEGVVQLCDFGVARQVMQASAKSYSFVGTPYWMAPEVIQKGQVYDFKADIWSLGITAYEIATGVPPYADEDPKRALFLIPRKGPKQLTAEQAGKEMRDFVSRCLEVDVTRRPSARELLKHNRFVRSGHGKHAARVLDLISRYNEWARTARAEEKGLADGNDAVQSTSEASVAESWNFDRFSVASDGEGGYDSHSSLFSSNEQSALPSDAGSMPVVDSLRRGGQHHSSRSSRGPSSRMDTRTSKASIERRRPKGEHRQTLEHSKRDPDSIAGGADRASSANSSEESSTVSIEPFFVRQLFHNDAENIDDEDALHIRTRRTVAKADAGSSEADNAGRDTARKSLNLDAARSPSTEIPTMRITAVEAEDDHEYIAMGSQSKGGKKKRRYRDLTRSMLGGHEKGDGAAHHHHGKFRLVPESVRRRWLGGSTGRRAGSKHDGTQLEHTASDETAARSSHRQRAYFGLHGRGSDGEEAQAHSVGDHSSGSLPAKALARRIAAERLNGQGASDHDGGGSLNHRLPAAQKAAASDHSSRRVTVDAFPAAVLKHLRGSPAAGDKSQSAAVSPQLDSRARRRNSNLLRVDTSAAGLAQLDGGRWSLYIDPGGEAGAVHAPYSAIPAFAGTASSGSSNAGVPQAKSLGRSASQQQLCNAVDADLLPVPQLRHGGAQHLASPSSSQSSLGYPSKLRDAMATLRFLRLNGDKPKSNQLAESMPCLVETGEEQLRAVNAAASRRAETTQPAQYPSRLQSRTSLPHVQSVQPAPNDFDAAARHATAAGQQLPSASRTLEASSGYTGTQSRELSAMHILSAATSLPSIRTSLPRDLVKSHLDGTRAQHSAHGMFVPISPLEQRREQARAGKYVSGNWALREADEDEHLLDAASNKSDGASPASFSKSALTKRDGRVRRAPRRSVSYSARSFHESSVVNPEPAHVRSDSSAGSVAHSEGGAKSLRELRRMPAIPPTRHARLPSQARSDSATTGSLPPAVSRASEPDSDSARSAVSKTNGSSIVAPVIGLYYPASEAPGCDDCAKHWALELASVAQNLVGLLDRVDDALASSALSQNTGAP</sequence>
<evidence type="ECO:0000256" key="8">
    <source>
        <dbReference type="ARBA" id="ARBA00047899"/>
    </source>
</evidence>
<reference evidence="13" key="1">
    <citation type="submission" date="2022-07" db="EMBL/GenBank/DDBJ databases">
        <title>Phylogenomic reconstructions and comparative analyses of Kickxellomycotina fungi.</title>
        <authorList>
            <person name="Reynolds N.K."/>
            <person name="Stajich J.E."/>
            <person name="Barry K."/>
            <person name="Grigoriev I.V."/>
            <person name="Crous P."/>
            <person name="Smith M.E."/>
        </authorList>
    </citation>
    <scope>NUCLEOTIDE SEQUENCE</scope>
    <source>
        <strain evidence="13">NRRL 1565</strain>
    </source>
</reference>
<dbReference type="InterPro" id="IPR011009">
    <property type="entry name" value="Kinase-like_dom_sf"/>
</dbReference>
<dbReference type="GO" id="GO:0004674">
    <property type="term" value="F:protein serine/threonine kinase activity"/>
    <property type="evidence" value="ECO:0007669"/>
    <property type="project" value="UniProtKB-KW"/>
</dbReference>
<evidence type="ECO:0000259" key="12">
    <source>
        <dbReference type="PROSITE" id="PS50011"/>
    </source>
</evidence>
<evidence type="ECO:0000313" key="13">
    <source>
        <dbReference type="EMBL" id="KAJ2806156.1"/>
    </source>
</evidence>
<evidence type="ECO:0000256" key="1">
    <source>
        <dbReference type="ARBA" id="ARBA00008874"/>
    </source>
</evidence>
<dbReference type="PROSITE" id="PS50011">
    <property type="entry name" value="PROTEIN_KINASE_DOM"/>
    <property type="match status" value="1"/>
</dbReference>
<dbReference type="AlphaFoldDB" id="A0A9W8HWP5"/>
<dbReference type="InterPro" id="IPR008271">
    <property type="entry name" value="Ser/Thr_kinase_AS"/>
</dbReference>
<evidence type="ECO:0000256" key="4">
    <source>
        <dbReference type="ARBA" id="ARBA00022679"/>
    </source>
</evidence>
<feature type="region of interest" description="Disordered" evidence="11">
    <location>
        <begin position="686"/>
        <end position="706"/>
    </location>
</feature>
<feature type="compositionally biased region" description="Basic and acidic residues" evidence="11">
    <location>
        <begin position="571"/>
        <end position="587"/>
    </location>
</feature>
<gene>
    <name evidence="13" type="primary">KIC1</name>
    <name evidence="13" type="ORF">H4R20_001798</name>
</gene>
<feature type="binding site" evidence="10">
    <location>
        <position position="39"/>
    </location>
    <ligand>
        <name>ATP</name>
        <dbReference type="ChEBI" id="CHEBI:30616"/>
    </ligand>
</feature>
<evidence type="ECO:0000256" key="6">
    <source>
        <dbReference type="ARBA" id="ARBA00022777"/>
    </source>
</evidence>
<evidence type="ECO:0000256" key="2">
    <source>
        <dbReference type="ARBA" id="ARBA00012513"/>
    </source>
</evidence>
<keyword evidence="7 10" id="KW-0067">ATP-binding</keyword>
<evidence type="ECO:0000256" key="5">
    <source>
        <dbReference type="ARBA" id="ARBA00022741"/>
    </source>
</evidence>
<dbReference type="Gene3D" id="1.10.510.10">
    <property type="entry name" value="Transferase(Phosphotransferase) domain 1"/>
    <property type="match status" value="1"/>
</dbReference>
<keyword evidence="5 10" id="KW-0547">Nucleotide-binding</keyword>
<feature type="region of interest" description="Disordered" evidence="11">
    <location>
        <begin position="457"/>
        <end position="479"/>
    </location>
</feature>
<dbReference type="InterPro" id="IPR000719">
    <property type="entry name" value="Prot_kinase_dom"/>
</dbReference>
<comment type="catalytic activity">
    <reaction evidence="8">
        <text>L-threonyl-[protein] + ATP = O-phospho-L-threonyl-[protein] + ADP + H(+)</text>
        <dbReference type="Rhea" id="RHEA:46608"/>
        <dbReference type="Rhea" id="RHEA-COMP:11060"/>
        <dbReference type="Rhea" id="RHEA-COMP:11605"/>
        <dbReference type="ChEBI" id="CHEBI:15378"/>
        <dbReference type="ChEBI" id="CHEBI:30013"/>
        <dbReference type="ChEBI" id="CHEBI:30616"/>
        <dbReference type="ChEBI" id="CHEBI:61977"/>
        <dbReference type="ChEBI" id="CHEBI:456216"/>
        <dbReference type="EC" id="2.7.11.1"/>
    </reaction>
</comment>
<feature type="region of interest" description="Disordered" evidence="11">
    <location>
        <begin position="562"/>
        <end position="622"/>
    </location>
</feature>
<feature type="region of interest" description="Disordered" evidence="11">
    <location>
        <begin position="531"/>
        <end position="550"/>
    </location>
</feature>
<feature type="compositionally biased region" description="Polar residues" evidence="11">
    <location>
        <begin position="911"/>
        <end position="929"/>
    </location>
</feature>
<feature type="compositionally biased region" description="Basic and acidic residues" evidence="11">
    <location>
        <begin position="375"/>
        <end position="405"/>
    </location>
</feature>
<accession>A0A9W8HWP5</accession>
<proteinExistence type="inferred from homology"/>
<dbReference type="InterPro" id="IPR017441">
    <property type="entry name" value="Protein_kinase_ATP_BS"/>
</dbReference>
<evidence type="ECO:0000256" key="7">
    <source>
        <dbReference type="ARBA" id="ARBA00022840"/>
    </source>
</evidence>
<dbReference type="PROSITE" id="PS00107">
    <property type="entry name" value="PROTEIN_KINASE_ATP"/>
    <property type="match status" value="1"/>
</dbReference>
<evidence type="ECO:0000256" key="10">
    <source>
        <dbReference type="PROSITE-ProRule" id="PRU10141"/>
    </source>
</evidence>
<dbReference type="InterPro" id="IPR050629">
    <property type="entry name" value="STE20/SPS1-PAK"/>
</dbReference>
<comment type="catalytic activity">
    <reaction evidence="9">
        <text>L-seryl-[protein] + ATP = O-phospho-L-seryl-[protein] + ADP + H(+)</text>
        <dbReference type="Rhea" id="RHEA:17989"/>
        <dbReference type="Rhea" id="RHEA-COMP:9863"/>
        <dbReference type="Rhea" id="RHEA-COMP:11604"/>
        <dbReference type="ChEBI" id="CHEBI:15378"/>
        <dbReference type="ChEBI" id="CHEBI:29999"/>
        <dbReference type="ChEBI" id="CHEBI:30616"/>
        <dbReference type="ChEBI" id="CHEBI:83421"/>
        <dbReference type="ChEBI" id="CHEBI:456216"/>
        <dbReference type="EC" id="2.7.11.1"/>
    </reaction>
</comment>
<feature type="compositionally biased region" description="Polar residues" evidence="11">
    <location>
        <begin position="871"/>
        <end position="895"/>
    </location>
</feature>
<keyword evidence="14" id="KW-1185">Reference proteome</keyword>
<feature type="region of interest" description="Disordered" evidence="11">
    <location>
        <begin position="326"/>
        <end position="426"/>
    </location>
</feature>
<feature type="compositionally biased region" description="Polar residues" evidence="11">
    <location>
        <begin position="1105"/>
        <end position="1115"/>
    </location>
</feature>
<feature type="compositionally biased region" description="Low complexity" evidence="11">
    <location>
        <begin position="414"/>
        <end position="424"/>
    </location>
</feature>
<dbReference type="OrthoDB" id="248923at2759"/>
<dbReference type="Proteomes" id="UP001140094">
    <property type="component" value="Unassembled WGS sequence"/>
</dbReference>